<sequence>MDFLLSSKILEKARHIILGSEKELTVISPDFDYDFASLLLDRASRGVHTTVITGSPDWASWFENKKKSYGSDEISQLSKETEKCKREYERLKKMRVITPSILIPVGVVVWLLLYLFGKIELTISILPILLLSGISGYVVWKAQKRLSELNSTIAVQQQSLQERLQETTNVRSEIEKNLVSILNRRVNFTLVYNGDEGFVTSLPLSGEIKEEQISFYEDIKKDKVDYIITLLSKSS</sequence>
<gene>
    <name evidence="2" type="ORF">KN1_15780</name>
</gene>
<protein>
    <submittedName>
        <fullName evidence="2">Uncharacterized protein</fullName>
    </submittedName>
</protein>
<evidence type="ECO:0000256" key="1">
    <source>
        <dbReference type="SAM" id="Phobius"/>
    </source>
</evidence>
<organism evidence="2 3">
    <name type="scientific">Stygiolobus caldivivus</name>
    <dbReference type="NCBI Taxonomy" id="2824673"/>
    <lineage>
        <taxon>Archaea</taxon>
        <taxon>Thermoproteota</taxon>
        <taxon>Thermoprotei</taxon>
        <taxon>Sulfolobales</taxon>
        <taxon>Sulfolobaceae</taxon>
        <taxon>Stygiolobus</taxon>
    </lineage>
</organism>
<keyword evidence="1" id="KW-0472">Membrane</keyword>
<keyword evidence="3" id="KW-1185">Reference proteome</keyword>
<reference evidence="2 3" key="1">
    <citation type="submission" date="2021-04" db="EMBL/GenBank/DDBJ databases">
        <title>Complete genome sequence of Stygiolobus sp. KN-1.</title>
        <authorList>
            <person name="Nakamura K."/>
            <person name="Sakai H."/>
            <person name="Kurosawa N."/>
        </authorList>
    </citation>
    <scope>NUCLEOTIDE SEQUENCE [LARGE SCALE GENOMIC DNA]</scope>
    <source>
        <strain evidence="2 3">KN-1</strain>
    </source>
</reference>
<keyword evidence="1" id="KW-0812">Transmembrane</keyword>
<dbReference type="GeneID" id="66163298"/>
<keyword evidence="1" id="KW-1133">Transmembrane helix</keyword>
<feature type="transmembrane region" description="Helical" evidence="1">
    <location>
        <begin position="121"/>
        <end position="140"/>
    </location>
</feature>
<dbReference type="Proteomes" id="UP000825123">
    <property type="component" value="Chromosome"/>
</dbReference>
<dbReference type="AlphaFoldDB" id="A0A8D5U7K3"/>
<dbReference type="KEGG" id="csty:KN1_15780"/>
<name>A0A8D5U7K3_9CREN</name>
<accession>A0A8D5U7K3</accession>
<proteinExistence type="predicted"/>
<dbReference type="RefSeq" id="WP_221286807.1">
    <property type="nucleotide sequence ID" value="NZ_AP024597.1"/>
</dbReference>
<evidence type="ECO:0000313" key="3">
    <source>
        <dbReference type="Proteomes" id="UP000825123"/>
    </source>
</evidence>
<feature type="transmembrane region" description="Helical" evidence="1">
    <location>
        <begin position="96"/>
        <end position="115"/>
    </location>
</feature>
<dbReference type="EMBL" id="AP024597">
    <property type="protein sequence ID" value="BCU70281.1"/>
    <property type="molecule type" value="Genomic_DNA"/>
</dbReference>
<evidence type="ECO:0000313" key="2">
    <source>
        <dbReference type="EMBL" id="BCU70281.1"/>
    </source>
</evidence>